<feature type="region of interest" description="Disordered" evidence="11">
    <location>
        <begin position="1"/>
        <end position="28"/>
    </location>
</feature>
<feature type="zinc finger region" description="UBR-type" evidence="9">
    <location>
        <begin position="28"/>
        <end position="110"/>
    </location>
</feature>
<accession>A0AA38HZV5</accession>
<sequence length="494" mass="56354">MVTPRTNSPDNSYTREHPERFSTAGPAGPLGYAADTQADLLLDLDLQDPSDARCRTCGISPCMSLCTECFKKGNHQRHDFNMFLSQAGGACDCGDTSVMKETGFCDRHGPDKCANKGKAPRDLMCVAEAMMPRIIFRFILHLRENCHIKGPIQDADSYITMLVDFNNMGALMRRVMTSALTNPQIYRDLNDVPDVNPNSDYDYNMYVSESKKIYEKAMESIANPEPLEEYKDCPSLHKNLVHKTLLEELVFWTVFFEFPEKVVCLLLNMLPDPDYKEALMRAIVLHYSRISMMLERTNDPENVSNRVVHASVQLFSNESLALRMTEQLNLLHVMVVSLRYMMSKILVMSSLHDPGHNFHLVVDCSKRVMTEHCYWPLVSDLNNVLSHRPVALKFMSDDHLIKMWFGFLAMFQGMNVNQRETKEHIKYEPNTYFAAFSAELEASAYPMWALVSHLTDAETAPLTRKVLTACLKQLKTWLEAINFASLNMVSLIEI</sequence>
<evidence type="ECO:0000256" key="6">
    <source>
        <dbReference type="ARBA" id="ARBA00022786"/>
    </source>
</evidence>
<comment type="catalytic activity">
    <reaction evidence="1 10">
        <text>S-ubiquitinyl-[E2 ubiquitin-conjugating enzyme]-L-cysteine + [acceptor protein]-L-lysine = [E2 ubiquitin-conjugating enzyme]-L-cysteine + N(6)-ubiquitinyl-[acceptor protein]-L-lysine.</text>
        <dbReference type="EC" id="2.3.2.27"/>
    </reaction>
</comment>
<evidence type="ECO:0000256" key="5">
    <source>
        <dbReference type="ARBA" id="ARBA00022771"/>
    </source>
</evidence>
<comment type="similarity">
    <text evidence="8 10">Belongs to the E3 ubiquitin-protein ligase UBR1-like family.</text>
</comment>
<dbReference type="SMART" id="SM00396">
    <property type="entry name" value="ZnF_UBR1"/>
    <property type="match status" value="1"/>
</dbReference>
<dbReference type="EMBL" id="JALNTZ010000007">
    <property type="protein sequence ID" value="KAJ3646681.1"/>
    <property type="molecule type" value="Genomic_DNA"/>
</dbReference>
<protein>
    <recommendedName>
        <fullName evidence="10">E3 ubiquitin-protein ligase</fullName>
        <ecNumber evidence="10">2.3.2.27</ecNumber>
    </recommendedName>
</protein>
<dbReference type="Gene3D" id="2.10.110.30">
    <property type="match status" value="1"/>
</dbReference>
<dbReference type="FunFam" id="2.10.110.30:FF:000002">
    <property type="entry name" value="Putative e3 ubiquitin-protein ligase ubr3"/>
    <property type="match status" value="1"/>
</dbReference>
<dbReference type="AlphaFoldDB" id="A0AA38HZV5"/>
<comment type="caution">
    <text evidence="13">The sequence shown here is derived from an EMBL/GenBank/DDBJ whole genome shotgun (WGS) entry which is preliminary data.</text>
</comment>
<keyword evidence="6 10" id="KW-0833">Ubl conjugation pathway</keyword>
<evidence type="ECO:0000313" key="14">
    <source>
        <dbReference type="Proteomes" id="UP001168821"/>
    </source>
</evidence>
<keyword evidence="3 10" id="KW-0808">Transferase</keyword>
<dbReference type="GO" id="GO:0016567">
    <property type="term" value="P:protein ubiquitination"/>
    <property type="evidence" value="ECO:0007669"/>
    <property type="project" value="UniProtKB-UniRule"/>
</dbReference>
<evidence type="ECO:0000256" key="2">
    <source>
        <dbReference type="ARBA" id="ARBA00004906"/>
    </source>
</evidence>
<feature type="domain" description="UBR-type" evidence="12">
    <location>
        <begin position="28"/>
        <end position="110"/>
    </location>
</feature>
<evidence type="ECO:0000256" key="8">
    <source>
        <dbReference type="ARBA" id="ARBA00046341"/>
    </source>
</evidence>
<dbReference type="GO" id="GO:0071596">
    <property type="term" value="P:ubiquitin-dependent protein catabolic process via the N-end rule pathway"/>
    <property type="evidence" value="ECO:0007669"/>
    <property type="project" value="UniProtKB-UniRule"/>
</dbReference>
<dbReference type="Proteomes" id="UP001168821">
    <property type="component" value="Unassembled WGS sequence"/>
</dbReference>
<dbReference type="CDD" id="cd19673">
    <property type="entry name" value="UBR-box_UBR3"/>
    <property type="match status" value="1"/>
</dbReference>
<organism evidence="13 14">
    <name type="scientific">Zophobas morio</name>
    <dbReference type="NCBI Taxonomy" id="2755281"/>
    <lineage>
        <taxon>Eukaryota</taxon>
        <taxon>Metazoa</taxon>
        <taxon>Ecdysozoa</taxon>
        <taxon>Arthropoda</taxon>
        <taxon>Hexapoda</taxon>
        <taxon>Insecta</taxon>
        <taxon>Pterygota</taxon>
        <taxon>Neoptera</taxon>
        <taxon>Endopterygota</taxon>
        <taxon>Coleoptera</taxon>
        <taxon>Polyphaga</taxon>
        <taxon>Cucujiformia</taxon>
        <taxon>Tenebrionidae</taxon>
        <taxon>Zophobas</taxon>
    </lineage>
</organism>
<proteinExistence type="inferred from homology"/>
<dbReference type="PANTHER" id="PTHR21497">
    <property type="entry name" value="UBIQUITIN LIGASE E3 ALPHA-RELATED"/>
    <property type="match status" value="1"/>
</dbReference>
<reference evidence="13" key="1">
    <citation type="journal article" date="2023" name="G3 (Bethesda)">
        <title>Whole genome assemblies of Zophobas morio and Tenebrio molitor.</title>
        <authorList>
            <person name="Kaur S."/>
            <person name="Stinson S.A."/>
            <person name="diCenzo G.C."/>
        </authorList>
    </citation>
    <scope>NUCLEOTIDE SEQUENCE</scope>
    <source>
        <strain evidence="13">QUZm001</strain>
    </source>
</reference>
<evidence type="ECO:0000256" key="11">
    <source>
        <dbReference type="SAM" id="MobiDB-lite"/>
    </source>
</evidence>
<evidence type="ECO:0000256" key="10">
    <source>
        <dbReference type="RuleBase" id="RU366018"/>
    </source>
</evidence>
<dbReference type="GO" id="GO:0005737">
    <property type="term" value="C:cytoplasm"/>
    <property type="evidence" value="ECO:0007669"/>
    <property type="project" value="TreeGrafter"/>
</dbReference>
<dbReference type="PROSITE" id="PS51157">
    <property type="entry name" value="ZF_UBR"/>
    <property type="match status" value="1"/>
</dbReference>
<dbReference type="InterPro" id="IPR003126">
    <property type="entry name" value="Znf_UBR"/>
</dbReference>
<evidence type="ECO:0000256" key="7">
    <source>
        <dbReference type="ARBA" id="ARBA00022833"/>
    </source>
</evidence>
<dbReference type="EC" id="2.3.2.27" evidence="10"/>
<name>A0AA38HZV5_9CUCU</name>
<keyword evidence="14" id="KW-1185">Reference proteome</keyword>
<evidence type="ECO:0000259" key="12">
    <source>
        <dbReference type="PROSITE" id="PS51157"/>
    </source>
</evidence>
<comment type="pathway">
    <text evidence="2 10">Protein modification; protein ubiquitination.</text>
</comment>
<evidence type="ECO:0000256" key="4">
    <source>
        <dbReference type="ARBA" id="ARBA00022723"/>
    </source>
</evidence>
<dbReference type="InterPro" id="IPR039164">
    <property type="entry name" value="UBR1-like"/>
</dbReference>
<feature type="compositionally biased region" description="Polar residues" evidence="11">
    <location>
        <begin position="1"/>
        <end position="12"/>
    </location>
</feature>
<dbReference type="GO" id="GO:0008270">
    <property type="term" value="F:zinc ion binding"/>
    <property type="evidence" value="ECO:0007669"/>
    <property type="project" value="UniProtKB-UniRule"/>
</dbReference>
<keyword evidence="4 10" id="KW-0479">Metal-binding</keyword>
<evidence type="ECO:0000256" key="9">
    <source>
        <dbReference type="PROSITE-ProRule" id="PRU00508"/>
    </source>
</evidence>
<keyword evidence="7 10" id="KW-0862">Zinc</keyword>
<dbReference type="PANTHER" id="PTHR21497:SF39">
    <property type="entry name" value="E3 UBIQUITIN-PROTEIN LIGASE UBR3"/>
    <property type="match status" value="1"/>
</dbReference>
<dbReference type="Pfam" id="PF02207">
    <property type="entry name" value="zf-UBR"/>
    <property type="match status" value="1"/>
</dbReference>
<evidence type="ECO:0000256" key="3">
    <source>
        <dbReference type="ARBA" id="ARBA00022679"/>
    </source>
</evidence>
<evidence type="ECO:0000256" key="1">
    <source>
        <dbReference type="ARBA" id="ARBA00000900"/>
    </source>
</evidence>
<comment type="function">
    <text evidence="10">Ubiquitin ligase protein which is a component of the N-end rule pathway. Recognizes and binds to proteins bearing specific N-terminal residues that are destabilizing according to the N-end rule, leading to their ubiquitination and subsequent degradation.</text>
</comment>
<gene>
    <name evidence="13" type="ORF">Zmor_024257</name>
</gene>
<keyword evidence="5 10" id="KW-0863">Zinc-finger</keyword>
<evidence type="ECO:0000313" key="13">
    <source>
        <dbReference type="EMBL" id="KAJ3646681.1"/>
    </source>
</evidence>
<dbReference type="GO" id="GO:0000151">
    <property type="term" value="C:ubiquitin ligase complex"/>
    <property type="evidence" value="ECO:0007669"/>
    <property type="project" value="TreeGrafter"/>
</dbReference>
<dbReference type="GO" id="GO:0061630">
    <property type="term" value="F:ubiquitin protein ligase activity"/>
    <property type="evidence" value="ECO:0007669"/>
    <property type="project" value="UniProtKB-UniRule"/>
</dbReference>